<proteinExistence type="predicted"/>
<accession>A0A482UH13</accession>
<organism evidence="1 2">
    <name type="scientific">Pseudomonas songnenensis</name>
    <dbReference type="NCBI Taxonomy" id="1176259"/>
    <lineage>
        <taxon>Bacteria</taxon>
        <taxon>Pseudomonadati</taxon>
        <taxon>Pseudomonadota</taxon>
        <taxon>Gammaproteobacteria</taxon>
        <taxon>Pseudomonadales</taxon>
        <taxon>Pseudomonadaceae</taxon>
        <taxon>Pseudomonas</taxon>
    </lineage>
</organism>
<dbReference type="EMBL" id="RWYU02000007">
    <property type="protein sequence ID" value="RYJ61108.1"/>
    <property type="molecule type" value="Genomic_DNA"/>
</dbReference>
<dbReference type="RefSeq" id="WP_126190201.1">
    <property type="nucleotide sequence ID" value="NZ_RWYU02000007.1"/>
</dbReference>
<evidence type="ECO:0000313" key="1">
    <source>
        <dbReference type="EMBL" id="RYJ61108.1"/>
    </source>
</evidence>
<dbReference type="Proteomes" id="UP000282800">
    <property type="component" value="Unassembled WGS sequence"/>
</dbReference>
<name>A0A482UH13_9PSED</name>
<protein>
    <submittedName>
        <fullName evidence="1">Uncharacterized protein</fullName>
    </submittedName>
</protein>
<dbReference type="AlphaFoldDB" id="A0A482UH13"/>
<gene>
    <name evidence="1" type="ORF">EJA06_017650</name>
</gene>
<dbReference type="OrthoDB" id="6637890at2"/>
<evidence type="ECO:0000313" key="2">
    <source>
        <dbReference type="Proteomes" id="UP000282800"/>
    </source>
</evidence>
<reference evidence="1 2" key="1">
    <citation type="submission" date="2019-01" db="EMBL/GenBank/DDBJ databases">
        <title>High-quality draft genome of. Pseudomonas songnenensis str. L103, a full-fledged denitrifier isolated from 100 meters deep aquifer in a heavily nitrogen fertilized agricultural area.</title>
        <authorList>
            <person name="Liu M."/>
            <person name="Liu B."/>
        </authorList>
    </citation>
    <scope>NUCLEOTIDE SEQUENCE [LARGE SCALE GENOMIC DNA]</scope>
    <source>
        <strain evidence="1 2">L103</strain>
    </source>
</reference>
<sequence>MIKGFDKLQRDLALAQEALQELDGDLCSVKFDPYDPASIEQAIQYVVDLIESRVGAYGANPIVGPIIENMKEHYRQGIIERAAEARMSGEEE</sequence>
<comment type="caution">
    <text evidence="1">The sequence shown here is derived from an EMBL/GenBank/DDBJ whole genome shotgun (WGS) entry which is preliminary data.</text>
</comment>